<dbReference type="eggNOG" id="KOG2912">
    <property type="taxonomic scope" value="Eukaryota"/>
</dbReference>
<comment type="caution">
    <text evidence="4">The sequence shown here is derived from an EMBL/GenBank/DDBJ whole genome shotgun (WGS) entry which is preliminary data.</text>
</comment>
<dbReference type="STRING" id="764103.G7E2W5"/>
<dbReference type="InParanoid" id="G7E2W5"/>
<dbReference type="SUPFAM" id="SSF53335">
    <property type="entry name" value="S-adenosyl-L-methionine-dependent methyltransferases"/>
    <property type="match status" value="1"/>
</dbReference>
<dbReference type="GO" id="GO:0005634">
    <property type="term" value="C:nucleus"/>
    <property type="evidence" value="ECO:0007669"/>
    <property type="project" value="TreeGrafter"/>
</dbReference>
<dbReference type="Proteomes" id="UP000009131">
    <property type="component" value="Unassembled WGS sequence"/>
</dbReference>
<evidence type="ECO:0008006" key="6">
    <source>
        <dbReference type="Google" id="ProtNLM"/>
    </source>
</evidence>
<dbReference type="RefSeq" id="XP_014571167.1">
    <property type="nucleotide sequence ID" value="XM_014715681.1"/>
</dbReference>
<keyword evidence="3" id="KW-0732">Signal</keyword>
<keyword evidence="1" id="KW-0489">Methyltransferase</keyword>
<dbReference type="GO" id="GO:0008168">
    <property type="term" value="F:methyltransferase activity"/>
    <property type="evidence" value="ECO:0007669"/>
    <property type="project" value="UniProtKB-KW"/>
</dbReference>
<feature type="signal peptide" evidence="3">
    <location>
        <begin position="1"/>
        <end position="20"/>
    </location>
</feature>
<dbReference type="InterPro" id="IPR010286">
    <property type="entry name" value="METTL16/RlmF"/>
</dbReference>
<name>G7E2W5_MIXOS</name>
<organism evidence="4 5">
    <name type="scientific">Mixia osmundae (strain CBS 9802 / IAM 14324 / JCM 22182 / KY 12970)</name>
    <dbReference type="NCBI Taxonomy" id="764103"/>
    <lineage>
        <taxon>Eukaryota</taxon>
        <taxon>Fungi</taxon>
        <taxon>Dikarya</taxon>
        <taxon>Basidiomycota</taxon>
        <taxon>Pucciniomycotina</taxon>
        <taxon>Mixiomycetes</taxon>
        <taxon>Mixiales</taxon>
        <taxon>Mixiaceae</taxon>
        <taxon>Mixia</taxon>
    </lineage>
</organism>
<dbReference type="Pfam" id="PF05971">
    <property type="entry name" value="Methyltransf_10"/>
    <property type="match status" value="1"/>
</dbReference>
<gene>
    <name evidence="4" type="primary">Mo03821</name>
    <name evidence="4" type="ORF">E5Q_03821</name>
</gene>
<reference evidence="4 5" key="2">
    <citation type="journal article" date="2012" name="Open Biol.">
        <title>Characteristics of nucleosomes and linker DNA regions on the genome of the basidiomycete Mixia osmundae revealed by mono- and dinucleosome mapping.</title>
        <authorList>
            <person name="Nishida H."/>
            <person name="Kondo S."/>
            <person name="Matsumoto T."/>
            <person name="Suzuki Y."/>
            <person name="Yoshikawa H."/>
            <person name="Taylor T.D."/>
            <person name="Sugiyama J."/>
        </authorList>
    </citation>
    <scope>NUCLEOTIDE SEQUENCE [LARGE SCALE GENOMIC DNA]</scope>
    <source>
        <strain evidence="5">CBS 9802 / IAM 14324 / JCM 22182 / KY 12970</strain>
    </source>
</reference>
<sequence>MTACALLLDYVQWLLALLEASPPSPKANLLLLDVGTGASAIYALLLARSSPKAHIFATDVDAFSLKIARRNIEQNALQDRITLIDTSLSVDILPHLDVEIDASMCNPPYYASRAEIEELASIKADLPTGICTGADSDMITTGGELGFVTRMIDESAARPNAIRWCTTQLGRLSSLEPLLKRLAHHHIDNYALCESTQSRTKRWLLAWSLQGDRLPDTIARSANLASKHLLPLPNTVGRVCRAGLKLPTVRDALLEHLLALSLQVESSDNAILVAASQPSWTRAARRAAERNEAQPSDVVIMRVLLELAQRGDDVVVSSTWQYGLDRQLFQSFCSHVWRQIDVS</sequence>
<protein>
    <recommendedName>
        <fullName evidence="6">Methyltransferase small domain-containing protein</fullName>
    </recommendedName>
</protein>
<evidence type="ECO:0000256" key="3">
    <source>
        <dbReference type="SAM" id="SignalP"/>
    </source>
</evidence>
<dbReference type="FunCoup" id="G7E2W5">
    <property type="interactions" value="215"/>
</dbReference>
<dbReference type="HOGENOM" id="CLU_027534_4_0_1"/>
<reference evidence="4 5" key="1">
    <citation type="journal article" date="2011" name="J. Gen. Appl. Microbiol.">
        <title>Draft genome sequencing of the enigmatic basidiomycete Mixia osmundae.</title>
        <authorList>
            <person name="Nishida H."/>
            <person name="Nagatsuka Y."/>
            <person name="Sugiyama J."/>
        </authorList>
    </citation>
    <scope>NUCLEOTIDE SEQUENCE [LARGE SCALE GENOMIC DNA]</scope>
    <source>
        <strain evidence="5">CBS 9802 / IAM 14324 / JCM 22182 / KY 12970</strain>
    </source>
</reference>
<keyword evidence="2" id="KW-0808">Transferase</keyword>
<keyword evidence="5" id="KW-1185">Reference proteome</keyword>
<evidence type="ECO:0000313" key="4">
    <source>
        <dbReference type="EMBL" id="GAA97146.1"/>
    </source>
</evidence>
<dbReference type="GO" id="GO:0070475">
    <property type="term" value="P:rRNA base methylation"/>
    <property type="evidence" value="ECO:0007669"/>
    <property type="project" value="TreeGrafter"/>
</dbReference>
<accession>G7E2W5</accession>
<dbReference type="OMA" id="EHKIDNY"/>
<evidence type="ECO:0000256" key="2">
    <source>
        <dbReference type="ARBA" id="ARBA00022679"/>
    </source>
</evidence>
<dbReference type="CDD" id="cd02440">
    <property type="entry name" value="AdoMet_MTases"/>
    <property type="match status" value="1"/>
</dbReference>
<dbReference type="OrthoDB" id="514248at2759"/>
<dbReference type="Gene3D" id="3.40.50.150">
    <property type="entry name" value="Vaccinia Virus protein VP39"/>
    <property type="match status" value="1"/>
</dbReference>
<dbReference type="AlphaFoldDB" id="G7E2W5"/>
<proteinExistence type="predicted"/>
<dbReference type="PANTHER" id="PTHR13393:SF0">
    <property type="entry name" value="RNA N6-ADENOSINE-METHYLTRANSFERASE METTL16"/>
    <property type="match status" value="1"/>
</dbReference>
<dbReference type="PANTHER" id="PTHR13393">
    <property type="entry name" value="SAM-DEPENDENT METHYLTRANSFERASE"/>
    <property type="match status" value="1"/>
</dbReference>
<evidence type="ECO:0000313" key="5">
    <source>
        <dbReference type="Proteomes" id="UP000009131"/>
    </source>
</evidence>
<evidence type="ECO:0000256" key="1">
    <source>
        <dbReference type="ARBA" id="ARBA00022603"/>
    </source>
</evidence>
<feature type="chain" id="PRO_5009955696" description="Methyltransferase small domain-containing protein" evidence="3">
    <location>
        <begin position="21"/>
        <end position="343"/>
    </location>
</feature>
<dbReference type="EMBL" id="BABT02000117">
    <property type="protein sequence ID" value="GAA97146.1"/>
    <property type="molecule type" value="Genomic_DNA"/>
</dbReference>
<dbReference type="InterPro" id="IPR029063">
    <property type="entry name" value="SAM-dependent_MTases_sf"/>
</dbReference>